<sequence>MPDTVTSTAEAGPGTETASVAPPPVGAGFDYQIGGPYPPPPGVRVVARDHSVAPAAGLYNICYVNAFQAQPGAQGGWDPDLLLRDVGGEVIMDGNWDEALLDLRTEDKRQRIAAKVNGWVDQCAAKGFQAVEPDNYDSYTRSRDLMNADQAQAYVRLLSSHAHRKGLAIAQKNTSELSDRRRQNGLDFAIAEECGEQNSCDGFTSAFGRNVLVIEYGRAGLENACNRWGVLSVVRRDRAVSPKTAGGDRYVRETC</sequence>
<protein>
    <submittedName>
        <fullName evidence="3">Endo alpha-1,4 polygalactosaminidase</fullName>
    </submittedName>
</protein>
<proteinExistence type="predicted"/>
<evidence type="ECO:0000313" key="3">
    <source>
        <dbReference type="EMBL" id="MFD2465562.1"/>
    </source>
</evidence>
<feature type="domain" description="Glycoside-hydrolase family GH114 TIM-barrel" evidence="2">
    <location>
        <begin position="29"/>
        <end position="240"/>
    </location>
</feature>
<organism evidence="3 4">
    <name type="scientific">Amycolatopsis samaneae</name>
    <dbReference type="NCBI Taxonomy" id="664691"/>
    <lineage>
        <taxon>Bacteria</taxon>
        <taxon>Bacillati</taxon>
        <taxon>Actinomycetota</taxon>
        <taxon>Actinomycetes</taxon>
        <taxon>Pseudonocardiales</taxon>
        <taxon>Pseudonocardiaceae</taxon>
        <taxon>Amycolatopsis</taxon>
    </lineage>
</organism>
<dbReference type="InterPro" id="IPR004352">
    <property type="entry name" value="GH114_TIM-barrel"/>
</dbReference>
<accession>A0ABW5GXC1</accession>
<dbReference type="PANTHER" id="PTHR35273">
    <property type="entry name" value="ALPHA-1,4 POLYGALACTOSAMINIDASE, PUTATIVE (AFU_ORTHOLOGUE AFUA_3G07890)-RELATED"/>
    <property type="match status" value="1"/>
</dbReference>
<dbReference type="Proteomes" id="UP001597419">
    <property type="component" value="Unassembled WGS sequence"/>
</dbReference>
<evidence type="ECO:0000259" key="2">
    <source>
        <dbReference type="Pfam" id="PF03537"/>
    </source>
</evidence>
<feature type="region of interest" description="Disordered" evidence="1">
    <location>
        <begin position="1"/>
        <end position="25"/>
    </location>
</feature>
<gene>
    <name evidence="3" type="ORF">ACFSYJ_43625</name>
</gene>
<keyword evidence="4" id="KW-1185">Reference proteome</keyword>
<dbReference type="Pfam" id="PF03537">
    <property type="entry name" value="Glyco_hydro_114"/>
    <property type="match status" value="1"/>
</dbReference>
<dbReference type="InterPro" id="IPR013785">
    <property type="entry name" value="Aldolase_TIM"/>
</dbReference>
<dbReference type="SUPFAM" id="SSF51445">
    <property type="entry name" value="(Trans)glycosidases"/>
    <property type="match status" value="1"/>
</dbReference>
<evidence type="ECO:0000256" key="1">
    <source>
        <dbReference type="SAM" id="MobiDB-lite"/>
    </source>
</evidence>
<reference evidence="4" key="1">
    <citation type="journal article" date="2019" name="Int. J. Syst. Evol. Microbiol.">
        <title>The Global Catalogue of Microorganisms (GCM) 10K type strain sequencing project: providing services to taxonomists for standard genome sequencing and annotation.</title>
        <authorList>
            <consortium name="The Broad Institute Genomics Platform"/>
            <consortium name="The Broad Institute Genome Sequencing Center for Infectious Disease"/>
            <person name="Wu L."/>
            <person name="Ma J."/>
        </authorList>
    </citation>
    <scope>NUCLEOTIDE SEQUENCE [LARGE SCALE GENOMIC DNA]</scope>
    <source>
        <strain evidence="4">CGMCC 4.7643</strain>
    </source>
</reference>
<dbReference type="RefSeq" id="WP_345406863.1">
    <property type="nucleotide sequence ID" value="NZ_BAABHG010000021.1"/>
</dbReference>
<name>A0ABW5GXC1_9PSEU</name>
<dbReference type="Gene3D" id="3.20.20.70">
    <property type="entry name" value="Aldolase class I"/>
    <property type="match status" value="1"/>
</dbReference>
<evidence type="ECO:0000313" key="4">
    <source>
        <dbReference type="Proteomes" id="UP001597419"/>
    </source>
</evidence>
<comment type="caution">
    <text evidence="3">The sequence shown here is derived from an EMBL/GenBank/DDBJ whole genome shotgun (WGS) entry which is preliminary data.</text>
</comment>
<dbReference type="EMBL" id="JBHUKU010000033">
    <property type="protein sequence ID" value="MFD2465562.1"/>
    <property type="molecule type" value="Genomic_DNA"/>
</dbReference>
<dbReference type="InterPro" id="IPR017853">
    <property type="entry name" value="GH"/>
</dbReference>
<dbReference type="PANTHER" id="PTHR35273:SF2">
    <property type="entry name" value="ALPHA-GALACTOSIDASE"/>
    <property type="match status" value="1"/>
</dbReference>